<reference evidence="1 2" key="1">
    <citation type="journal article" date="2017" name="Genome Biol. Evol.">
        <title>Phytophthora megakarya and P. palmivora, closely related causal agents of cacao black pod rot, underwent increases in genome sizes and gene numbers by different mechanisms.</title>
        <authorList>
            <person name="Ali S.S."/>
            <person name="Shao J."/>
            <person name="Lary D.J."/>
            <person name="Kronmiller B."/>
            <person name="Shen D."/>
            <person name="Strem M.D."/>
            <person name="Amoako-Attah I."/>
            <person name="Akrofi A.Y."/>
            <person name="Begoude B.A."/>
            <person name="Ten Hoopen G.M."/>
            <person name="Coulibaly K."/>
            <person name="Kebe B.I."/>
            <person name="Melnick R.L."/>
            <person name="Guiltinan M.J."/>
            <person name="Tyler B.M."/>
            <person name="Meinhardt L.W."/>
            <person name="Bailey B.A."/>
        </authorList>
    </citation>
    <scope>NUCLEOTIDE SEQUENCE [LARGE SCALE GENOMIC DNA]</scope>
    <source>
        <strain evidence="2">sbr112.9</strain>
    </source>
</reference>
<dbReference type="AlphaFoldDB" id="A0A2P4WZW9"/>
<gene>
    <name evidence="1" type="ORF">PHPALM_36463</name>
</gene>
<comment type="caution">
    <text evidence="1">The sequence shown here is derived from an EMBL/GenBank/DDBJ whole genome shotgun (WGS) entry which is preliminary data.</text>
</comment>
<keyword evidence="2" id="KW-1185">Reference proteome</keyword>
<dbReference type="OrthoDB" id="103662at2759"/>
<organism evidence="1 2">
    <name type="scientific">Phytophthora palmivora</name>
    <dbReference type="NCBI Taxonomy" id="4796"/>
    <lineage>
        <taxon>Eukaryota</taxon>
        <taxon>Sar</taxon>
        <taxon>Stramenopiles</taxon>
        <taxon>Oomycota</taxon>
        <taxon>Peronosporomycetes</taxon>
        <taxon>Peronosporales</taxon>
        <taxon>Peronosporaceae</taxon>
        <taxon>Phytophthora</taxon>
    </lineage>
</organism>
<sequence>MTKKTGREIWIYLEDRYEGKANDAVRTNQEIILFNKCKLRGSTCCFESRSKGSHLYQHANQIIARNPRFDRWRGMVETGTSEVDTPDKLEVQTIRMDSYNMKA</sequence>
<dbReference type="Proteomes" id="UP000237271">
    <property type="component" value="Unassembled WGS sequence"/>
</dbReference>
<accession>A0A2P4WZW9</accession>
<dbReference type="EMBL" id="NCKW01020143">
    <property type="protein sequence ID" value="POM58839.1"/>
    <property type="molecule type" value="Genomic_DNA"/>
</dbReference>
<evidence type="ECO:0000313" key="1">
    <source>
        <dbReference type="EMBL" id="POM58839.1"/>
    </source>
</evidence>
<name>A0A2P4WZW9_9STRA</name>
<evidence type="ECO:0000313" key="2">
    <source>
        <dbReference type="Proteomes" id="UP000237271"/>
    </source>
</evidence>
<proteinExistence type="predicted"/>
<protein>
    <submittedName>
        <fullName evidence="1">Uncharacterized protein</fullName>
    </submittedName>
</protein>